<organism evidence="2 3">
    <name type="scientific">Boletus edulis BED1</name>
    <dbReference type="NCBI Taxonomy" id="1328754"/>
    <lineage>
        <taxon>Eukaryota</taxon>
        <taxon>Fungi</taxon>
        <taxon>Dikarya</taxon>
        <taxon>Basidiomycota</taxon>
        <taxon>Agaricomycotina</taxon>
        <taxon>Agaricomycetes</taxon>
        <taxon>Agaricomycetidae</taxon>
        <taxon>Boletales</taxon>
        <taxon>Boletineae</taxon>
        <taxon>Boletaceae</taxon>
        <taxon>Boletoideae</taxon>
        <taxon>Boletus</taxon>
    </lineage>
</organism>
<evidence type="ECO:0000256" key="1">
    <source>
        <dbReference type="SAM" id="MobiDB-lite"/>
    </source>
</evidence>
<dbReference type="EMBL" id="WHUW01000011">
    <property type="protein sequence ID" value="KAF8441013.1"/>
    <property type="molecule type" value="Genomic_DNA"/>
</dbReference>
<protein>
    <submittedName>
        <fullName evidence="2">Uncharacterized protein</fullName>
    </submittedName>
</protein>
<evidence type="ECO:0000313" key="3">
    <source>
        <dbReference type="Proteomes" id="UP001194468"/>
    </source>
</evidence>
<name>A0AAD4BVH4_BOLED</name>
<proteinExistence type="predicted"/>
<dbReference type="Proteomes" id="UP001194468">
    <property type="component" value="Unassembled WGS sequence"/>
</dbReference>
<keyword evidence="3" id="KW-1185">Reference proteome</keyword>
<evidence type="ECO:0000313" key="2">
    <source>
        <dbReference type="EMBL" id="KAF8441013.1"/>
    </source>
</evidence>
<reference evidence="2" key="1">
    <citation type="submission" date="2019-10" db="EMBL/GenBank/DDBJ databases">
        <authorList>
            <consortium name="DOE Joint Genome Institute"/>
            <person name="Kuo A."/>
            <person name="Miyauchi S."/>
            <person name="Kiss E."/>
            <person name="Drula E."/>
            <person name="Kohler A."/>
            <person name="Sanchez-Garcia M."/>
            <person name="Andreopoulos B."/>
            <person name="Barry K.W."/>
            <person name="Bonito G."/>
            <person name="Buee M."/>
            <person name="Carver A."/>
            <person name="Chen C."/>
            <person name="Cichocki N."/>
            <person name="Clum A."/>
            <person name="Culley D."/>
            <person name="Crous P.W."/>
            <person name="Fauchery L."/>
            <person name="Girlanda M."/>
            <person name="Hayes R."/>
            <person name="Keri Z."/>
            <person name="LaButti K."/>
            <person name="Lipzen A."/>
            <person name="Lombard V."/>
            <person name="Magnuson J."/>
            <person name="Maillard F."/>
            <person name="Morin E."/>
            <person name="Murat C."/>
            <person name="Nolan M."/>
            <person name="Ohm R."/>
            <person name="Pangilinan J."/>
            <person name="Pereira M."/>
            <person name="Perotto S."/>
            <person name="Peter M."/>
            <person name="Riley R."/>
            <person name="Sitrit Y."/>
            <person name="Stielow B."/>
            <person name="Szollosi G."/>
            <person name="Zifcakova L."/>
            <person name="Stursova M."/>
            <person name="Spatafora J.W."/>
            <person name="Tedersoo L."/>
            <person name="Vaario L.-M."/>
            <person name="Yamada A."/>
            <person name="Yan M."/>
            <person name="Wang P."/>
            <person name="Xu J."/>
            <person name="Bruns T."/>
            <person name="Baldrian P."/>
            <person name="Vilgalys R."/>
            <person name="Henrissat B."/>
            <person name="Grigoriev I.V."/>
            <person name="Hibbett D."/>
            <person name="Nagy L.G."/>
            <person name="Martin F.M."/>
        </authorList>
    </citation>
    <scope>NUCLEOTIDE SEQUENCE</scope>
    <source>
        <strain evidence="2">BED1</strain>
    </source>
</reference>
<sequence length="119" mass="12908">MAPSERSISSGSSNASPPQNLVALPSMTHSLAALPTMSSLPHDMMHYNAAAHSRARMEHALQKQRQQGPAHAALSAYDVRRTPSPALAEDAQITVRRQQHAKQSNVCDESFLRPLASEI</sequence>
<reference evidence="2" key="2">
    <citation type="journal article" date="2020" name="Nat. Commun.">
        <title>Large-scale genome sequencing of mycorrhizal fungi provides insights into the early evolution of symbiotic traits.</title>
        <authorList>
            <person name="Miyauchi S."/>
            <person name="Kiss E."/>
            <person name="Kuo A."/>
            <person name="Drula E."/>
            <person name="Kohler A."/>
            <person name="Sanchez-Garcia M."/>
            <person name="Morin E."/>
            <person name="Andreopoulos B."/>
            <person name="Barry K.W."/>
            <person name="Bonito G."/>
            <person name="Buee M."/>
            <person name="Carver A."/>
            <person name="Chen C."/>
            <person name="Cichocki N."/>
            <person name="Clum A."/>
            <person name="Culley D."/>
            <person name="Crous P.W."/>
            <person name="Fauchery L."/>
            <person name="Girlanda M."/>
            <person name="Hayes R.D."/>
            <person name="Keri Z."/>
            <person name="LaButti K."/>
            <person name="Lipzen A."/>
            <person name="Lombard V."/>
            <person name="Magnuson J."/>
            <person name="Maillard F."/>
            <person name="Murat C."/>
            <person name="Nolan M."/>
            <person name="Ohm R.A."/>
            <person name="Pangilinan J."/>
            <person name="Pereira M.F."/>
            <person name="Perotto S."/>
            <person name="Peter M."/>
            <person name="Pfister S."/>
            <person name="Riley R."/>
            <person name="Sitrit Y."/>
            <person name="Stielow J.B."/>
            <person name="Szollosi G."/>
            <person name="Zifcakova L."/>
            <person name="Stursova M."/>
            <person name="Spatafora J.W."/>
            <person name="Tedersoo L."/>
            <person name="Vaario L.M."/>
            <person name="Yamada A."/>
            <person name="Yan M."/>
            <person name="Wang P."/>
            <person name="Xu J."/>
            <person name="Bruns T."/>
            <person name="Baldrian P."/>
            <person name="Vilgalys R."/>
            <person name="Dunand C."/>
            <person name="Henrissat B."/>
            <person name="Grigoriev I.V."/>
            <person name="Hibbett D."/>
            <person name="Nagy L.G."/>
            <person name="Martin F.M."/>
        </authorList>
    </citation>
    <scope>NUCLEOTIDE SEQUENCE</scope>
    <source>
        <strain evidence="2">BED1</strain>
    </source>
</reference>
<comment type="caution">
    <text evidence="2">The sequence shown here is derived from an EMBL/GenBank/DDBJ whole genome shotgun (WGS) entry which is preliminary data.</text>
</comment>
<feature type="region of interest" description="Disordered" evidence="1">
    <location>
        <begin position="1"/>
        <end position="22"/>
    </location>
</feature>
<gene>
    <name evidence="2" type="ORF">L210DRAFT_3645258</name>
</gene>
<feature type="compositionally biased region" description="Low complexity" evidence="1">
    <location>
        <begin position="1"/>
        <end position="18"/>
    </location>
</feature>
<accession>A0AAD4BVH4</accession>
<dbReference type="AlphaFoldDB" id="A0AAD4BVH4"/>